<evidence type="ECO:0000256" key="1">
    <source>
        <dbReference type="ARBA" id="ARBA00009558"/>
    </source>
</evidence>
<keyword evidence="6 10" id="KW-0521">NADP</keyword>
<name>A0A7J6AQD4_AMEME</name>
<dbReference type="Gene3D" id="3.90.176.10">
    <property type="entry name" value="Toxin ADP-ribosyltransferase, Chain A, domain 1"/>
    <property type="match status" value="1"/>
</dbReference>
<dbReference type="Pfam" id="PF01129">
    <property type="entry name" value="ART"/>
    <property type="match status" value="1"/>
</dbReference>
<evidence type="ECO:0000256" key="3">
    <source>
        <dbReference type="ARBA" id="ARBA00022679"/>
    </source>
</evidence>
<dbReference type="InterPro" id="IPR000768">
    <property type="entry name" value="ART"/>
</dbReference>
<proteinExistence type="inferred from homology"/>
<evidence type="ECO:0000256" key="6">
    <source>
        <dbReference type="ARBA" id="ARBA00022857"/>
    </source>
</evidence>
<keyword evidence="7 10" id="KW-0520">NAD</keyword>
<dbReference type="PANTHER" id="PTHR10339:SF27">
    <property type="entry name" value="NAD(P)(+)--ARGININE ADP-RIBOSYLTRANSFERASE"/>
    <property type="match status" value="1"/>
</dbReference>
<keyword evidence="5" id="KW-0732">Signal</keyword>
<comment type="caution">
    <text evidence="11">The sequence shown here is derived from an EMBL/GenBank/DDBJ whole genome shotgun (WGS) entry which is preliminary data.</text>
</comment>
<evidence type="ECO:0000256" key="9">
    <source>
        <dbReference type="ARBA" id="ARBA00047597"/>
    </source>
</evidence>
<sequence>MNKAVTFSTFARNAATAVIIISLVCDTLSLNWTSDSVFPLDMATESVDDQYIGCENNMEKLIMHEILPQELKLNEMFGKAWKEYENISDNYTRSIKVYTAPNVFSDFNINVRLGRNIYKDKFNYKAFHFFLTRGIQIRKVNTCTDVFRRTSVDYDTNVLGREMRFGQFASSSLIKGRKNFGRVSCFKIKTCYGVDISNISVFPKEKEVLIPPYESFNITNIEKDGNEMNCKVLYTLESSGKFSNMNCELLKKRRRYKF</sequence>
<keyword evidence="12" id="KW-1185">Reference proteome</keyword>
<dbReference type="GO" id="GO:0003950">
    <property type="term" value="F:NAD+ poly-ADP-ribosyltransferase activity"/>
    <property type="evidence" value="ECO:0007669"/>
    <property type="project" value="TreeGrafter"/>
</dbReference>
<accession>A0A7J6AQD4</accession>
<keyword evidence="2 10" id="KW-0328">Glycosyltransferase</keyword>
<dbReference type="PRINTS" id="PR00970">
    <property type="entry name" value="RIBTRNSFRASE"/>
</dbReference>
<dbReference type="GO" id="GO:0016779">
    <property type="term" value="F:nucleotidyltransferase activity"/>
    <property type="evidence" value="ECO:0007669"/>
    <property type="project" value="UniProtKB-KW"/>
</dbReference>
<dbReference type="InterPro" id="IPR050999">
    <property type="entry name" value="ADP-ribosyltransferase_ARG"/>
</dbReference>
<dbReference type="PANTHER" id="PTHR10339">
    <property type="entry name" value="ADP-RIBOSYLTRANSFERASE"/>
    <property type="match status" value="1"/>
</dbReference>
<evidence type="ECO:0000256" key="7">
    <source>
        <dbReference type="ARBA" id="ARBA00023027"/>
    </source>
</evidence>
<dbReference type="FunFam" id="3.90.176.10:FF:000001">
    <property type="entry name" value="NAD(P)(+)--arginine ADP-ribosyltransferase"/>
    <property type="match status" value="1"/>
</dbReference>
<dbReference type="EC" id="2.4.2.31" evidence="10"/>
<dbReference type="EMBL" id="JAAGNN010000009">
    <property type="protein sequence ID" value="KAF4084796.1"/>
    <property type="molecule type" value="Genomic_DNA"/>
</dbReference>
<protein>
    <recommendedName>
        <fullName evidence="10">NAD(P)(+)--arginine ADP-ribosyltransferase</fullName>
        <ecNumber evidence="10">2.4.2.31</ecNumber>
    </recommendedName>
    <alternativeName>
        <fullName evidence="10">Mono(ADP-ribosyl)transferase</fullName>
    </alternativeName>
</protein>
<dbReference type="SUPFAM" id="SSF56399">
    <property type="entry name" value="ADP-ribosylation"/>
    <property type="match status" value="1"/>
</dbReference>
<evidence type="ECO:0000313" key="11">
    <source>
        <dbReference type="EMBL" id="KAF4084796.1"/>
    </source>
</evidence>
<organism evidence="11 12">
    <name type="scientific">Ameiurus melas</name>
    <name type="common">Black bullhead</name>
    <name type="synonym">Silurus melas</name>
    <dbReference type="NCBI Taxonomy" id="219545"/>
    <lineage>
        <taxon>Eukaryota</taxon>
        <taxon>Metazoa</taxon>
        <taxon>Chordata</taxon>
        <taxon>Craniata</taxon>
        <taxon>Vertebrata</taxon>
        <taxon>Euteleostomi</taxon>
        <taxon>Actinopterygii</taxon>
        <taxon>Neopterygii</taxon>
        <taxon>Teleostei</taxon>
        <taxon>Ostariophysi</taxon>
        <taxon>Siluriformes</taxon>
        <taxon>Ictaluridae</taxon>
        <taxon>Ameiurus</taxon>
    </lineage>
</organism>
<evidence type="ECO:0000256" key="8">
    <source>
        <dbReference type="ARBA" id="ARBA00023157"/>
    </source>
</evidence>
<dbReference type="AlphaFoldDB" id="A0A7J6AQD4"/>
<evidence type="ECO:0000256" key="10">
    <source>
        <dbReference type="RuleBase" id="RU361228"/>
    </source>
</evidence>
<dbReference type="Proteomes" id="UP000593565">
    <property type="component" value="Unassembled WGS sequence"/>
</dbReference>
<evidence type="ECO:0000256" key="5">
    <source>
        <dbReference type="ARBA" id="ARBA00022729"/>
    </source>
</evidence>
<reference evidence="11 12" key="1">
    <citation type="submission" date="2020-02" db="EMBL/GenBank/DDBJ databases">
        <title>A chromosome-scale genome assembly of the black bullhead catfish (Ameiurus melas).</title>
        <authorList>
            <person name="Wen M."/>
            <person name="Zham M."/>
            <person name="Cabau C."/>
            <person name="Klopp C."/>
            <person name="Donnadieu C."/>
            <person name="Roques C."/>
            <person name="Bouchez O."/>
            <person name="Lampietro C."/>
            <person name="Jouanno E."/>
            <person name="Herpin A."/>
            <person name="Louis A."/>
            <person name="Berthelot C."/>
            <person name="Parey E."/>
            <person name="Roest-Crollius H."/>
            <person name="Braasch I."/>
            <person name="Postlethwait J."/>
            <person name="Robinson-Rechavi M."/>
            <person name="Echchiki A."/>
            <person name="Begum T."/>
            <person name="Montfort J."/>
            <person name="Schartl M."/>
            <person name="Bobe J."/>
            <person name="Guiguen Y."/>
        </authorList>
    </citation>
    <scope>NUCLEOTIDE SEQUENCE [LARGE SCALE GENOMIC DNA]</scope>
    <source>
        <strain evidence="11">M_S1</strain>
        <tissue evidence="11">Blood</tissue>
    </source>
</reference>
<gene>
    <name evidence="11" type="ORF">AMELA_G00110090</name>
</gene>
<comment type="catalytic activity">
    <reaction evidence="9 10">
        <text>L-arginyl-[protein] + NAD(+) = N(omega)-(ADP-D-ribosyl)-L-arginyl-[protein] + nicotinamide + H(+)</text>
        <dbReference type="Rhea" id="RHEA:19149"/>
        <dbReference type="Rhea" id="RHEA-COMP:10532"/>
        <dbReference type="Rhea" id="RHEA-COMP:15087"/>
        <dbReference type="ChEBI" id="CHEBI:15378"/>
        <dbReference type="ChEBI" id="CHEBI:17154"/>
        <dbReference type="ChEBI" id="CHEBI:29965"/>
        <dbReference type="ChEBI" id="CHEBI:57540"/>
        <dbReference type="ChEBI" id="CHEBI:142554"/>
        <dbReference type="EC" id="2.4.2.31"/>
    </reaction>
</comment>
<keyword evidence="8" id="KW-1015">Disulfide bond</keyword>
<evidence type="ECO:0000256" key="2">
    <source>
        <dbReference type="ARBA" id="ARBA00022676"/>
    </source>
</evidence>
<evidence type="ECO:0000256" key="4">
    <source>
        <dbReference type="ARBA" id="ARBA00022695"/>
    </source>
</evidence>
<keyword evidence="3 10" id="KW-0808">Transferase</keyword>
<dbReference type="GO" id="GO:0106274">
    <property type="term" value="F:NAD+-protein-arginine ADP-ribosyltransferase activity"/>
    <property type="evidence" value="ECO:0007669"/>
    <property type="project" value="UniProtKB-EC"/>
</dbReference>
<keyword evidence="4" id="KW-0548">Nucleotidyltransferase</keyword>
<comment type="similarity">
    <text evidence="1 10">Belongs to the Arg-specific ADP-ribosyltransferase family.</text>
</comment>
<evidence type="ECO:0000313" key="12">
    <source>
        <dbReference type="Proteomes" id="UP000593565"/>
    </source>
</evidence>
<dbReference type="PROSITE" id="PS51996">
    <property type="entry name" value="TR_MART"/>
    <property type="match status" value="1"/>
</dbReference>